<evidence type="ECO:0000256" key="4">
    <source>
        <dbReference type="ARBA" id="ARBA00022989"/>
    </source>
</evidence>
<dbReference type="InterPro" id="IPR020846">
    <property type="entry name" value="MFS_dom"/>
</dbReference>
<dbReference type="PANTHER" id="PTHR23502:SF68">
    <property type="entry name" value="MULTIDRUG TRANSPORTER, PUTATIVE (AFU_ORTHOLOGUE AFUA_3G01120)-RELATED"/>
    <property type="match status" value="1"/>
</dbReference>
<keyword evidence="4 6" id="KW-1133">Transmembrane helix</keyword>
<dbReference type="STRING" id="29845.A0A1V6S6X6"/>
<dbReference type="InterPro" id="IPR011701">
    <property type="entry name" value="MFS"/>
</dbReference>
<feature type="transmembrane region" description="Helical" evidence="6">
    <location>
        <begin position="79"/>
        <end position="98"/>
    </location>
</feature>
<evidence type="ECO:0000313" key="8">
    <source>
        <dbReference type="EMBL" id="OQE09449.1"/>
    </source>
</evidence>
<dbReference type="Gene3D" id="1.20.1250.20">
    <property type="entry name" value="MFS general substrate transporter like domains"/>
    <property type="match status" value="1"/>
</dbReference>
<evidence type="ECO:0000256" key="5">
    <source>
        <dbReference type="ARBA" id="ARBA00023136"/>
    </source>
</evidence>
<dbReference type="FunFam" id="1.20.1250.20:FF:000011">
    <property type="entry name" value="MFS multidrug transporter, putative"/>
    <property type="match status" value="1"/>
</dbReference>
<feature type="transmembrane region" description="Helical" evidence="6">
    <location>
        <begin position="411"/>
        <end position="433"/>
    </location>
</feature>
<sequence length="479" mass="52542">MSVAPTPQPIANPDVVDWEGPDDPMNPMNWSLRKKVAITITVALLTILTYETASQPPFVGTPAASQIVEEFQQPQNEELSAFVVSIYLLGYAFGPMFLAPLSELYGRTIIYHVCNVLYLLLTIACALAPNLPAFMVFRLLAGTAGSAPLSIGAGSLADIIPPKNRGLAMGAWVLGPVLGPVIAPIAGGYLVESKGWRWTFWVLAMLTAAFSILAMLCLRESHPYTLLRKKTKALQRQTGNQNFRSALEAGQPTSSLFMFSILRPTKMLFLSPTVSLLALYIAVIYGYLYLLFTTFPTVFLNVYHFSSGDVGLTYLGIGVGSIVGMVFQSLTSDQIFQWLKDRYGSSKPEYRLPLLFLSCWMIPVSLFWYGWTANRDIHWISPIIATSLMGFGMVIAFTTVSTYLVDAYTEYAASAIAATTVLRSVIGAVLPLAGGPMYKTLGLGWGNSVLAFIALAMCPLPFLFYRFGEQIRKKTFVTL</sequence>
<dbReference type="AlphaFoldDB" id="A0A1V6S6X6"/>
<feature type="transmembrane region" description="Helical" evidence="6">
    <location>
        <begin position="312"/>
        <end position="331"/>
    </location>
</feature>
<feature type="transmembrane region" description="Helical" evidence="6">
    <location>
        <begin position="198"/>
        <end position="218"/>
    </location>
</feature>
<feature type="transmembrane region" description="Helical" evidence="6">
    <location>
        <begin position="135"/>
        <end position="160"/>
    </location>
</feature>
<feature type="transmembrane region" description="Helical" evidence="6">
    <location>
        <begin position="268"/>
        <end position="292"/>
    </location>
</feature>
<evidence type="ECO:0000256" key="1">
    <source>
        <dbReference type="ARBA" id="ARBA00004141"/>
    </source>
</evidence>
<dbReference type="Pfam" id="PF07690">
    <property type="entry name" value="MFS_1"/>
    <property type="match status" value="1"/>
</dbReference>
<dbReference type="CDD" id="cd17323">
    <property type="entry name" value="MFS_Tpo1_MDR_like"/>
    <property type="match status" value="1"/>
</dbReference>
<evidence type="ECO:0000256" key="6">
    <source>
        <dbReference type="SAM" id="Phobius"/>
    </source>
</evidence>
<dbReference type="GO" id="GO:0016020">
    <property type="term" value="C:membrane"/>
    <property type="evidence" value="ECO:0007669"/>
    <property type="project" value="UniProtKB-SubCell"/>
</dbReference>
<gene>
    <name evidence="8" type="ORF">PENVUL_c006G09303</name>
</gene>
<dbReference type="GO" id="GO:0022857">
    <property type="term" value="F:transmembrane transporter activity"/>
    <property type="evidence" value="ECO:0007669"/>
    <property type="project" value="InterPro"/>
</dbReference>
<protein>
    <recommendedName>
        <fullName evidence="7">Major facilitator superfamily (MFS) profile domain-containing protein</fullName>
    </recommendedName>
</protein>
<keyword evidence="3 6" id="KW-0812">Transmembrane</keyword>
<feature type="transmembrane region" description="Helical" evidence="6">
    <location>
        <begin position="445"/>
        <end position="465"/>
    </location>
</feature>
<dbReference type="PROSITE" id="PS50850">
    <property type="entry name" value="MFS"/>
    <property type="match status" value="1"/>
</dbReference>
<comment type="similarity">
    <text evidence="2">Belongs to the major facilitator superfamily.</text>
</comment>
<keyword evidence="9" id="KW-1185">Reference proteome</keyword>
<evidence type="ECO:0000256" key="2">
    <source>
        <dbReference type="ARBA" id="ARBA00008335"/>
    </source>
</evidence>
<evidence type="ECO:0000259" key="7">
    <source>
        <dbReference type="PROSITE" id="PS50850"/>
    </source>
</evidence>
<feature type="transmembrane region" description="Helical" evidence="6">
    <location>
        <begin position="167"/>
        <end position="186"/>
    </location>
</feature>
<evidence type="ECO:0000313" key="9">
    <source>
        <dbReference type="Proteomes" id="UP000191518"/>
    </source>
</evidence>
<comment type="caution">
    <text evidence="8">The sequence shown here is derived from an EMBL/GenBank/DDBJ whole genome shotgun (WGS) entry which is preliminary data.</text>
</comment>
<reference evidence="9" key="1">
    <citation type="journal article" date="2017" name="Nat. Microbiol.">
        <title>Global analysis of biosynthetic gene clusters reveals vast potential of secondary metabolite production in Penicillium species.</title>
        <authorList>
            <person name="Nielsen J.C."/>
            <person name="Grijseels S."/>
            <person name="Prigent S."/>
            <person name="Ji B."/>
            <person name="Dainat J."/>
            <person name="Nielsen K.F."/>
            <person name="Frisvad J.C."/>
            <person name="Workman M."/>
            <person name="Nielsen J."/>
        </authorList>
    </citation>
    <scope>NUCLEOTIDE SEQUENCE [LARGE SCALE GENOMIC DNA]</scope>
    <source>
        <strain evidence="9">IBT 29486</strain>
    </source>
</reference>
<feature type="domain" description="Major facilitator superfamily (MFS) profile" evidence="7">
    <location>
        <begin position="38"/>
        <end position="473"/>
    </location>
</feature>
<dbReference type="EMBL" id="MDYP01000006">
    <property type="protein sequence ID" value="OQE09449.1"/>
    <property type="molecule type" value="Genomic_DNA"/>
</dbReference>
<dbReference type="PANTHER" id="PTHR23502">
    <property type="entry name" value="MAJOR FACILITATOR SUPERFAMILY"/>
    <property type="match status" value="1"/>
</dbReference>
<proteinExistence type="inferred from homology"/>
<comment type="subcellular location">
    <subcellularLocation>
        <location evidence="1">Membrane</location>
        <topology evidence="1">Multi-pass membrane protein</topology>
    </subcellularLocation>
</comment>
<feature type="transmembrane region" description="Helical" evidence="6">
    <location>
        <begin position="36"/>
        <end position="53"/>
    </location>
</feature>
<evidence type="ECO:0000256" key="3">
    <source>
        <dbReference type="ARBA" id="ARBA00022692"/>
    </source>
</evidence>
<name>A0A1V6S6X6_9EURO</name>
<feature type="transmembrane region" description="Helical" evidence="6">
    <location>
        <begin position="110"/>
        <end position="129"/>
    </location>
</feature>
<feature type="transmembrane region" description="Helical" evidence="6">
    <location>
        <begin position="377"/>
        <end position="404"/>
    </location>
</feature>
<dbReference type="SUPFAM" id="SSF103473">
    <property type="entry name" value="MFS general substrate transporter"/>
    <property type="match status" value="1"/>
</dbReference>
<dbReference type="Proteomes" id="UP000191518">
    <property type="component" value="Unassembled WGS sequence"/>
</dbReference>
<keyword evidence="5 6" id="KW-0472">Membrane</keyword>
<accession>A0A1V6S6X6</accession>
<feature type="transmembrane region" description="Helical" evidence="6">
    <location>
        <begin position="352"/>
        <end position="371"/>
    </location>
</feature>
<organism evidence="8 9">
    <name type="scientific">Penicillium vulpinum</name>
    <dbReference type="NCBI Taxonomy" id="29845"/>
    <lineage>
        <taxon>Eukaryota</taxon>
        <taxon>Fungi</taxon>
        <taxon>Dikarya</taxon>
        <taxon>Ascomycota</taxon>
        <taxon>Pezizomycotina</taxon>
        <taxon>Eurotiomycetes</taxon>
        <taxon>Eurotiomycetidae</taxon>
        <taxon>Eurotiales</taxon>
        <taxon>Aspergillaceae</taxon>
        <taxon>Penicillium</taxon>
    </lineage>
</organism>
<dbReference type="InterPro" id="IPR036259">
    <property type="entry name" value="MFS_trans_sf"/>
</dbReference>